<dbReference type="Gene3D" id="3.20.20.70">
    <property type="entry name" value="Aldolase class I"/>
    <property type="match status" value="1"/>
</dbReference>
<dbReference type="InterPro" id="IPR013785">
    <property type="entry name" value="Aldolase_TIM"/>
</dbReference>
<dbReference type="NCBIfam" id="TIGR00262">
    <property type="entry name" value="trpA"/>
    <property type="match status" value="1"/>
</dbReference>
<comment type="subcellular location">
    <subcellularLocation>
        <location evidence="9">Plastid</location>
        <location evidence="9">Chloroplast</location>
    </subcellularLocation>
</comment>
<evidence type="ECO:0000256" key="9">
    <source>
        <dbReference type="HAMAP-Rule" id="MF_00131"/>
    </source>
</evidence>
<evidence type="ECO:0000313" key="11">
    <source>
        <dbReference type="EMBL" id="ARO90658.1"/>
    </source>
</evidence>
<dbReference type="GeneID" id="32891476"/>
<dbReference type="EMBL" id="KY709208">
    <property type="protein sequence ID" value="ARO90658.1"/>
    <property type="molecule type" value="Genomic_DNA"/>
</dbReference>
<dbReference type="EC" id="4.2.1.20" evidence="9"/>
<dbReference type="UniPathway" id="UPA00035">
    <property type="reaction ID" value="UER00044"/>
</dbReference>
<dbReference type="FunFam" id="3.20.20.70:FF:000037">
    <property type="entry name" value="Tryptophan synthase alpha chain"/>
    <property type="match status" value="1"/>
</dbReference>
<evidence type="ECO:0000256" key="3">
    <source>
        <dbReference type="ARBA" id="ARBA00011270"/>
    </source>
</evidence>
<comment type="pathway">
    <text evidence="2 9">Amino-acid biosynthesis; L-tryptophan biosynthesis; L-tryptophan from chorismate: step 5/5.</text>
</comment>
<keyword evidence="4 9" id="KW-0028">Amino-acid biosynthesis</keyword>
<dbReference type="SUPFAM" id="SSF51366">
    <property type="entry name" value="Ribulose-phoshate binding barrel"/>
    <property type="match status" value="1"/>
</dbReference>
<evidence type="ECO:0000256" key="6">
    <source>
        <dbReference type="ARBA" id="ARBA00023141"/>
    </source>
</evidence>
<keyword evidence="7 9" id="KW-0456">Lyase</keyword>
<feature type="active site" description="Proton acceptor" evidence="9">
    <location>
        <position position="48"/>
    </location>
</feature>
<keyword evidence="5 9" id="KW-0822">Tryptophan biosynthesis</keyword>
<sequence>MTISISNTFKKLKNQCAFIPFITAGDPNLEITELALKILDNEQADIIEIGIPYSDSLADGPIIQAAAERALRNGITINQILELIEKIIPQISAPIIIFSYYNIILNYGIKKFIVKLRIIGIKGLVIPDLPIEESKQIVELCDKNMIELVLLIAPTSSVNRIKKIVVNARGCLYLVSTAGVTGIKKELRSDLKNILDKIHQISKKPIIIGFGISNPEQAKQVKLIGSNGIVIGSTLVDLLSRSTNNKNLDTFQEFCKSIKEAIN</sequence>
<dbReference type="RefSeq" id="YP_009369970.1">
    <property type="nucleotide sequence ID" value="NC_034776.1"/>
</dbReference>
<dbReference type="PANTHER" id="PTHR43406">
    <property type="entry name" value="TRYPTOPHAN SYNTHASE, ALPHA CHAIN"/>
    <property type="match status" value="1"/>
</dbReference>
<comment type="catalytic activity">
    <reaction evidence="8 9">
        <text>(1S,2R)-1-C-(indol-3-yl)glycerol 3-phosphate + L-serine = D-glyceraldehyde 3-phosphate + L-tryptophan + H2O</text>
        <dbReference type="Rhea" id="RHEA:10532"/>
        <dbReference type="ChEBI" id="CHEBI:15377"/>
        <dbReference type="ChEBI" id="CHEBI:33384"/>
        <dbReference type="ChEBI" id="CHEBI:57912"/>
        <dbReference type="ChEBI" id="CHEBI:58866"/>
        <dbReference type="ChEBI" id="CHEBI:59776"/>
        <dbReference type="EC" id="4.2.1.20"/>
    </reaction>
</comment>
<dbReference type="GO" id="GO:0004834">
    <property type="term" value="F:tryptophan synthase activity"/>
    <property type="evidence" value="ECO:0007669"/>
    <property type="project" value="UniProtKB-UniRule"/>
</dbReference>
<evidence type="ECO:0000256" key="1">
    <source>
        <dbReference type="ARBA" id="ARBA00003365"/>
    </source>
</evidence>
<feature type="active site" description="Proton acceptor" evidence="9">
    <location>
        <position position="59"/>
    </location>
</feature>
<evidence type="ECO:0000256" key="4">
    <source>
        <dbReference type="ARBA" id="ARBA00022605"/>
    </source>
</evidence>
<name>A0A1Y9TM13_9RHOD</name>
<evidence type="ECO:0000256" key="2">
    <source>
        <dbReference type="ARBA" id="ARBA00004733"/>
    </source>
</evidence>
<keyword evidence="11" id="KW-0150">Chloroplast</keyword>
<keyword evidence="11" id="KW-0934">Plastid</keyword>
<comment type="subunit">
    <text evidence="3 9">Tetramer of two alpha and two beta chains.</text>
</comment>
<keyword evidence="6 9" id="KW-0057">Aromatic amino acid biosynthesis</keyword>
<dbReference type="Pfam" id="PF00290">
    <property type="entry name" value="Trp_syntA"/>
    <property type="match status" value="1"/>
</dbReference>
<protein>
    <recommendedName>
        <fullName evidence="9">Tryptophan synthase alpha chain</fullName>
        <ecNumber evidence="9">4.2.1.20</ecNumber>
    </recommendedName>
</protein>
<accession>A0A1Y9TM13</accession>
<dbReference type="InterPro" id="IPR011060">
    <property type="entry name" value="RibuloseP-bd_barrel"/>
</dbReference>
<dbReference type="GO" id="GO:0009507">
    <property type="term" value="C:chloroplast"/>
    <property type="evidence" value="ECO:0007669"/>
    <property type="project" value="UniProtKB-SubCell"/>
</dbReference>
<comment type="similarity">
    <text evidence="9 10">Belongs to the TrpA family.</text>
</comment>
<evidence type="ECO:0000256" key="10">
    <source>
        <dbReference type="RuleBase" id="RU003662"/>
    </source>
</evidence>
<gene>
    <name evidence="9 11" type="primary">trpA</name>
</gene>
<dbReference type="AlphaFoldDB" id="A0A1Y9TM13"/>
<organism evidence="11">
    <name type="scientific">Boldia erythrosiphon</name>
    <dbReference type="NCBI Taxonomy" id="74908"/>
    <lineage>
        <taxon>Eukaryota</taxon>
        <taxon>Rhodophyta</taxon>
        <taxon>Compsopogonophyceae</taxon>
        <taxon>Compsopogonales</taxon>
        <taxon>Boldiaceae</taxon>
        <taxon>Boldia</taxon>
    </lineage>
</organism>
<geneLocation type="chloroplast" evidence="11"/>
<reference evidence="11" key="1">
    <citation type="submission" date="2017-03" db="EMBL/GenBank/DDBJ databases">
        <title>The new red algal subphylum Proteorhodophytina comprises the largest and most divergent plastid genomes known.</title>
        <authorList>
            <person name="Munoz-Gomez S.A."/>
            <person name="Mejia-Franco F.G."/>
            <person name="Durnin K."/>
            <person name="Morgan C."/>
            <person name="Grisdale C.J."/>
            <person name="Archibald J.M."/>
            <person name="Slamovits C.H."/>
        </authorList>
    </citation>
    <scope>NUCLEOTIDE SEQUENCE</scope>
    <source>
        <strain evidence="11">UTEX LB2858</strain>
    </source>
</reference>
<evidence type="ECO:0000256" key="8">
    <source>
        <dbReference type="ARBA" id="ARBA00049047"/>
    </source>
</evidence>
<proteinExistence type="inferred from homology"/>
<comment type="function">
    <text evidence="1 9">The alpha subunit is responsible for the aldol cleavage of indoleglycerol phosphate to indole and glyceraldehyde 3-phosphate.</text>
</comment>
<evidence type="ECO:0000256" key="7">
    <source>
        <dbReference type="ARBA" id="ARBA00023239"/>
    </source>
</evidence>
<evidence type="ECO:0000256" key="5">
    <source>
        <dbReference type="ARBA" id="ARBA00022822"/>
    </source>
</evidence>
<dbReference type="GO" id="GO:0005829">
    <property type="term" value="C:cytosol"/>
    <property type="evidence" value="ECO:0007669"/>
    <property type="project" value="TreeGrafter"/>
</dbReference>
<dbReference type="HAMAP" id="MF_00131">
    <property type="entry name" value="Trp_synth_alpha"/>
    <property type="match status" value="1"/>
</dbReference>
<dbReference type="PANTHER" id="PTHR43406:SF1">
    <property type="entry name" value="TRYPTOPHAN SYNTHASE ALPHA CHAIN, CHLOROPLASTIC"/>
    <property type="match status" value="1"/>
</dbReference>
<dbReference type="InterPro" id="IPR002028">
    <property type="entry name" value="Trp_synthase_suA"/>
</dbReference>
<dbReference type="CDD" id="cd04724">
    <property type="entry name" value="Tryptophan_synthase_alpha"/>
    <property type="match status" value="1"/>
</dbReference>